<evidence type="ECO:0000256" key="1">
    <source>
        <dbReference type="ARBA" id="ARBA00004613"/>
    </source>
</evidence>
<dbReference type="InterPro" id="IPR040853">
    <property type="entry name" value="RapA2_cadherin-like"/>
</dbReference>
<comment type="caution">
    <text evidence="6">The sequence shown here is derived from an EMBL/GenBank/DDBJ whole genome shotgun (WGS) entry which is preliminary data.</text>
</comment>
<dbReference type="SUPFAM" id="SSF117074">
    <property type="entry name" value="Hypothetical protein PA1324"/>
    <property type="match status" value="1"/>
</dbReference>
<feature type="domain" description="RapA2 cadherin-like" evidence="5">
    <location>
        <begin position="1"/>
        <end position="51"/>
    </location>
</feature>
<dbReference type="Gene3D" id="2.60.40.3440">
    <property type="match status" value="1"/>
</dbReference>
<evidence type="ECO:0000256" key="2">
    <source>
        <dbReference type="ARBA" id="ARBA00022525"/>
    </source>
</evidence>
<keyword evidence="2" id="KW-0964">Secreted</keyword>
<keyword evidence="3" id="KW-0732">Signal</keyword>
<evidence type="ECO:0000259" key="4">
    <source>
        <dbReference type="Pfam" id="PF17210"/>
    </source>
</evidence>
<dbReference type="GO" id="GO:0005576">
    <property type="term" value="C:extracellular region"/>
    <property type="evidence" value="ECO:0007669"/>
    <property type="project" value="UniProtKB-SubCell"/>
</dbReference>
<feature type="domain" description="RapA2 cadherin-like" evidence="5">
    <location>
        <begin position="77"/>
        <end position="147"/>
    </location>
</feature>
<evidence type="ECO:0000313" key="6">
    <source>
        <dbReference type="EMBL" id="KKK98713.1"/>
    </source>
</evidence>
<accession>A0A0F8ZXY6</accession>
<feature type="non-terminal residue" evidence="6">
    <location>
        <position position="1"/>
    </location>
</feature>
<proteinExistence type="predicted"/>
<dbReference type="Pfam" id="PF17963">
    <property type="entry name" value="Big_9"/>
    <property type="match status" value="1"/>
</dbReference>
<evidence type="ECO:0000259" key="5">
    <source>
        <dbReference type="Pfam" id="PF17803"/>
    </source>
</evidence>
<organism evidence="6">
    <name type="scientific">marine sediment metagenome</name>
    <dbReference type="NCBI Taxonomy" id="412755"/>
    <lineage>
        <taxon>unclassified sequences</taxon>
        <taxon>metagenomes</taxon>
        <taxon>ecological metagenomes</taxon>
    </lineage>
</organism>
<feature type="domain" description="SD-repeat containing protein B" evidence="4">
    <location>
        <begin position="186"/>
        <end position="255"/>
    </location>
</feature>
<gene>
    <name evidence="6" type="ORF">LCGC14_2639990</name>
</gene>
<dbReference type="Pfam" id="PF17210">
    <property type="entry name" value="SdrD_B"/>
    <property type="match status" value="1"/>
</dbReference>
<dbReference type="InterPro" id="IPR013783">
    <property type="entry name" value="Ig-like_fold"/>
</dbReference>
<evidence type="ECO:0000256" key="3">
    <source>
        <dbReference type="ARBA" id="ARBA00022729"/>
    </source>
</evidence>
<dbReference type="NCBIfam" id="NF012211">
    <property type="entry name" value="tand_rpt_95"/>
    <property type="match status" value="3"/>
</dbReference>
<dbReference type="Gene3D" id="2.60.40.10">
    <property type="entry name" value="Immunoglobulins"/>
    <property type="match status" value="1"/>
</dbReference>
<dbReference type="InterPro" id="IPR033764">
    <property type="entry name" value="Sdr_B"/>
</dbReference>
<dbReference type="EMBL" id="LAZR01045503">
    <property type="protein sequence ID" value="KKK98713.1"/>
    <property type="molecule type" value="Genomic_DNA"/>
</dbReference>
<protein>
    <submittedName>
        <fullName evidence="6">Uncharacterized protein</fullName>
    </submittedName>
</protein>
<dbReference type="Gene3D" id="2.60.40.2810">
    <property type="match status" value="2"/>
</dbReference>
<comment type="subcellular location">
    <subcellularLocation>
        <location evidence="1">Secreted</location>
    </subcellularLocation>
</comment>
<name>A0A0F8ZXY6_9ZZZZ</name>
<dbReference type="AlphaFoldDB" id="A0A0F8ZXY6"/>
<sequence length="393" mass="41611">DGTLTVEAPGVLGNDHDGDGDLLTAELPLFETLGGPSHGTLDLQPDGSFVYTPVGDYFGTDAFSYRAHDGLVQSSLAEVAITVDPVNDAPVGVEDRFDTYLNTPLSVPAPGVLGNDVDVEGDSLTATLVDPPSDGTLELNPDGSFLYTPDTGFSGVDSFTYTANDAAAESDPVEVTLTVLAAGLSGTVFEDLDANGLRDPGEGPLADWTVLLQLRFDGPISTTLTDADGYYSFTGLQRATYRVWQEVAEGYTRTFPRPAAVYTLNLGQGETIAGLDFGNVHDRPPEARDDAYKTDENETLTVAVPGVLANDYDPDDDLLTAVLIAGVAHGSLWLVPDGSFRYEPEEDFFGTDSFTYQAYDGVFFSDTATVEITVSSLNEAPQAVDAATLDVGL</sequence>
<reference evidence="6" key="1">
    <citation type="journal article" date="2015" name="Nature">
        <title>Complex archaea that bridge the gap between prokaryotes and eukaryotes.</title>
        <authorList>
            <person name="Spang A."/>
            <person name="Saw J.H."/>
            <person name="Jorgensen S.L."/>
            <person name="Zaremba-Niedzwiedzka K."/>
            <person name="Martijn J."/>
            <person name="Lind A.E."/>
            <person name="van Eijk R."/>
            <person name="Schleper C."/>
            <person name="Guy L."/>
            <person name="Ettema T.J."/>
        </authorList>
    </citation>
    <scope>NUCLEOTIDE SEQUENCE</scope>
</reference>
<dbReference type="Pfam" id="PF17803">
    <property type="entry name" value="Cadherin_4"/>
    <property type="match status" value="2"/>
</dbReference>